<feature type="transmembrane region" description="Helical" evidence="1">
    <location>
        <begin position="151"/>
        <end position="174"/>
    </location>
</feature>
<feature type="transmembrane region" description="Helical" evidence="1">
    <location>
        <begin position="95"/>
        <end position="118"/>
    </location>
</feature>
<keyword evidence="1" id="KW-1133">Transmembrane helix</keyword>
<proteinExistence type="predicted"/>
<dbReference type="Proteomes" id="UP000235145">
    <property type="component" value="Unassembled WGS sequence"/>
</dbReference>
<dbReference type="AlphaFoldDB" id="A0A9R1V0D2"/>
<feature type="transmembrane region" description="Helical" evidence="1">
    <location>
        <begin position="30"/>
        <end position="47"/>
    </location>
</feature>
<feature type="transmembrane region" description="Helical" evidence="1">
    <location>
        <begin position="277"/>
        <end position="294"/>
    </location>
</feature>
<dbReference type="GO" id="GO:0016020">
    <property type="term" value="C:membrane"/>
    <property type="evidence" value="ECO:0000318"/>
    <property type="project" value="GO_Central"/>
</dbReference>
<accession>A0A9R1V0D2</accession>
<protein>
    <submittedName>
        <fullName evidence="2">Uncharacterized protein</fullName>
    </submittedName>
</protein>
<reference evidence="2 3" key="1">
    <citation type="journal article" date="2017" name="Nat. Commun.">
        <title>Genome assembly with in vitro proximity ligation data and whole-genome triplication in lettuce.</title>
        <authorList>
            <person name="Reyes-Chin-Wo S."/>
            <person name="Wang Z."/>
            <person name="Yang X."/>
            <person name="Kozik A."/>
            <person name="Arikit S."/>
            <person name="Song C."/>
            <person name="Xia L."/>
            <person name="Froenicke L."/>
            <person name="Lavelle D.O."/>
            <person name="Truco M.J."/>
            <person name="Xia R."/>
            <person name="Zhu S."/>
            <person name="Xu C."/>
            <person name="Xu H."/>
            <person name="Xu X."/>
            <person name="Cox K."/>
            <person name="Korf I."/>
            <person name="Meyers B.C."/>
            <person name="Michelmore R.W."/>
        </authorList>
    </citation>
    <scope>NUCLEOTIDE SEQUENCE [LARGE SCALE GENOMIC DNA]</scope>
    <source>
        <strain evidence="3">cv. Salinas</strain>
        <tissue evidence="2">Seedlings</tissue>
    </source>
</reference>
<dbReference type="PANTHER" id="PTHR33133:SF39">
    <property type="entry name" value="ABC TRANSPORTER PERMEASE"/>
    <property type="match status" value="1"/>
</dbReference>
<keyword evidence="1" id="KW-0812">Transmembrane</keyword>
<keyword evidence="1" id="KW-0472">Membrane</keyword>
<organism evidence="2 3">
    <name type="scientific">Lactuca sativa</name>
    <name type="common">Garden lettuce</name>
    <dbReference type="NCBI Taxonomy" id="4236"/>
    <lineage>
        <taxon>Eukaryota</taxon>
        <taxon>Viridiplantae</taxon>
        <taxon>Streptophyta</taxon>
        <taxon>Embryophyta</taxon>
        <taxon>Tracheophyta</taxon>
        <taxon>Spermatophyta</taxon>
        <taxon>Magnoliopsida</taxon>
        <taxon>eudicotyledons</taxon>
        <taxon>Gunneridae</taxon>
        <taxon>Pentapetalae</taxon>
        <taxon>asterids</taxon>
        <taxon>campanulids</taxon>
        <taxon>Asterales</taxon>
        <taxon>Asteraceae</taxon>
        <taxon>Cichorioideae</taxon>
        <taxon>Cichorieae</taxon>
        <taxon>Lactucinae</taxon>
        <taxon>Lactuca</taxon>
    </lineage>
</organism>
<dbReference type="Gramene" id="rna-gnl|WGS:NBSK|LSAT_7X52661_mrna">
    <property type="protein sequence ID" value="cds-PLY75473.1"/>
    <property type="gene ID" value="gene-LSAT_7X52661"/>
</dbReference>
<comment type="caution">
    <text evidence="2">The sequence shown here is derived from an EMBL/GenBank/DDBJ whole genome shotgun (WGS) entry which is preliminary data.</text>
</comment>
<dbReference type="EMBL" id="NBSK02000007">
    <property type="protein sequence ID" value="KAJ0196001.1"/>
    <property type="molecule type" value="Genomic_DNA"/>
</dbReference>
<evidence type="ECO:0000313" key="2">
    <source>
        <dbReference type="EMBL" id="KAJ0196001.1"/>
    </source>
</evidence>
<dbReference type="OrthoDB" id="777403at2759"/>
<sequence>MENKFIPRSQSSLGFFEIIRESFTTTRRNLKVLGPILLIVFVSFSLLDFAQKYLLAPVIKDFVLQLAKYPNMVQDFSYNIDQTNYAGALTDVREIILVKLLIMAISSIISITFFVAIVSSSYEAYTDKVLDPKDLNLILIKSWKRPLVTSFYMILLTLGIVFLYLISMTITTILAANSWVLFSLGAITLSIPVCYFYMASLWIVSMVVSVLEEGFSGVKAIGRAADLMKGKRLKASLILVRFVVAYGVVHQMANYLLANIELSRSTLLAITIPFSNGFFSLWQLFMLVAYTVFYHEMKTSHDEREGRGFYLPIAAGEA</sequence>
<gene>
    <name evidence="2" type="ORF">LSAT_V11C700363320</name>
</gene>
<feature type="transmembrane region" description="Helical" evidence="1">
    <location>
        <begin position="180"/>
        <end position="204"/>
    </location>
</feature>
<evidence type="ECO:0000313" key="3">
    <source>
        <dbReference type="Proteomes" id="UP000235145"/>
    </source>
</evidence>
<evidence type="ECO:0000256" key="1">
    <source>
        <dbReference type="SAM" id="Phobius"/>
    </source>
</evidence>
<name>A0A9R1V0D2_LACSA</name>
<feature type="transmembrane region" description="Helical" evidence="1">
    <location>
        <begin position="238"/>
        <end position="257"/>
    </location>
</feature>
<dbReference type="PANTHER" id="PTHR33133">
    <property type="entry name" value="OS08G0107100 PROTEIN-RELATED"/>
    <property type="match status" value="1"/>
</dbReference>
<keyword evidence="3" id="KW-1185">Reference proteome</keyword>